<dbReference type="EMBL" id="VIEB01000877">
    <property type="protein sequence ID" value="TQD79043.1"/>
    <property type="molecule type" value="Genomic_DNA"/>
</dbReference>
<evidence type="ECO:0000313" key="4">
    <source>
        <dbReference type="Proteomes" id="UP000315295"/>
    </source>
</evidence>
<organism evidence="3 4">
    <name type="scientific">Malus baccata</name>
    <name type="common">Siberian crab apple</name>
    <name type="synonym">Pyrus baccata</name>
    <dbReference type="NCBI Taxonomy" id="106549"/>
    <lineage>
        <taxon>Eukaryota</taxon>
        <taxon>Viridiplantae</taxon>
        <taxon>Streptophyta</taxon>
        <taxon>Embryophyta</taxon>
        <taxon>Tracheophyta</taxon>
        <taxon>Spermatophyta</taxon>
        <taxon>Magnoliopsida</taxon>
        <taxon>eudicotyledons</taxon>
        <taxon>Gunneridae</taxon>
        <taxon>Pentapetalae</taxon>
        <taxon>rosids</taxon>
        <taxon>fabids</taxon>
        <taxon>Rosales</taxon>
        <taxon>Rosaceae</taxon>
        <taxon>Amygdaloideae</taxon>
        <taxon>Maleae</taxon>
        <taxon>Malus</taxon>
    </lineage>
</organism>
<dbReference type="InterPro" id="IPR035892">
    <property type="entry name" value="C2_domain_sf"/>
</dbReference>
<dbReference type="PANTHER" id="PTHR32246">
    <property type="entry name" value="INGRESSION PROTEIN FIC1"/>
    <property type="match status" value="1"/>
</dbReference>
<dbReference type="Proteomes" id="UP000315295">
    <property type="component" value="Unassembled WGS sequence"/>
</dbReference>
<comment type="caution">
    <text evidence="3">The sequence shown here is derived from an EMBL/GenBank/DDBJ whole genome shotgun (WGS) entry which is preliminary data.</text>
</comment>
<evidence type="ECO:0000256" key="1">
    <source>
        <dbReference type="SAM" id="MobiDB-lite"/>
    </source>
</evidence>
<dbReference type="AlphaFoldDB" id="A0A540KXU3"/>
<reference evidence="3 4" key="1">
    <citation type="journal article" date="2019" name="G3 (Bethesda)">
        <title>Sequencing of a Wild Apple (Malus baccata) Genome Unravels the Differences Between Cultivated and Wild Apple Species Regarding Disease Resistance and Cold Tolerance.</title>
        <authorList>
            <person name="Chen X."/>
        </authorList>
    </citation>
    <scope>NUCLEOTIDE SEQUENCE [LARGE SCALE GENOMIC DNA]</scope>
    <source>
        <strain evidence="4">cv. Shandingzi</strain>
        <tissue evidence="3">Leaves</tissue>
    </source>
</reference>
<gene>
    <name evidence="3" type="ORF">C1H46_035399</name>
</gene>
<protein>
    <recommendedName>
        <fullName evidence="2">C2 domain-containing protein</fullName>
    </recommendedName>
</protein>
<evidence type="ECO:0000313" key="3">
    <source>
        <dbReference type="EMBL" id="TQD79043.1"/>
    </source>
</evidence>
<feature type="compositionally biased region" description="Basic and acidic residues" evidence="1">
    <location>
        <begin position="126"/>
        <end position="135"/>
    </location>
</feature>
<dbReference type="PANTHER" id="PTHR32246:SF17">
    <property type="entry name" value="BON1-ASSOCIATED PROTEIN 2"/>
    <property type="match status" value="1"/>
</dbReference>
<dbReference type="Pfam" id="PF00168">
    <property type="entry name" value="C2"/>
    <property type="match status" value="1"/>
</dbReference>
<keyword evidence="4" id="KW-1185">Reference proteome</keyword>
<sequence>MDTEGGAYPRWNEKLVLDLPKHSKSITVEVQCKTSSNIRTIGTAIIPATDFVGGYVPEGYLHLLSYGLRDHNGERNGIINISVSMKAQKMYIYASSTGSHSTKDGSIKGPGWSQDHPKAWINDYEDLQRPPKFEQ</sequence>
<dbReference type="SUPFAM" id="SSF49562">
    <property type="entry name" value="C2 domain (Calcium/lipid-binding domain, CaLB)"/>
    <property type="match status" value="1"/>
</dbReference>
<feature type="region of interest" description="Disordered" evidence="1">
    <location>
        <begin position="97"/>
        <end position="135"/>
    </location>
</feature>
<proteinExistence type="predicted"/>
<evidence type="ECO:0000259" key="2">
    <source>
        <dbReference type="Pfam" id="PF00168"/>
    </source>
</evidence>
<name>A0A540KXU3_MALBA</name>
<accession>A0A540KXU3</accession>
<feature type="domain" description="C2" evidence="2">
    <location>
        <begin position="9"/>
        <end position="61"/>
    </location>
</feature>
<dbReference type="InterPro" id="IPR000008">
    <property type="entry name" value="C2_dom"/>
</dbReference>